<feature type="chain" id="PRO_5040322095" description="Dnase1 protein" evidence="1">
    <location>
        <begin position="24"/>
        <end position="189"/>
    </location>
</feature>
<accession>A0A9N9LTR6</accession>
<organism evidence="2 3">
    <name type="scientific">Hymenoscyphus albidus</name>
    <dbReference type="NCBI Taxonomy" id="595503"/>
    <lineage>
        <taxon>Eukaryota</taxon>
        <taxon>Fungi</taxon>
        <taxon>Dikarya</taxon>
        <taxon>Ascomycota</taxon>
        <taxon>Pezizomycotina</taxon>
        <taxon>Leotiomycetes</taxon>
        <taxon>Helotiales</taxon>
        <taxon>Helotiaceae</taxon>
        <taxon>Hymenoscyphus</taxon>
    </lineage>
</organism>
<feature type="signal peptide" evidence="1">
    <location>
        <begin position="1"/>
        <end position="23"/>
    </location>
</feature>
<reference evidence="2" key="1">
    <citation type="submission" date="2021-07" db="EMBL/GenBank/DDBJ databases">
        <authorList>
            <person name="Durling M."/>
        </authorList>
    </citation>
    <scope>NUCLEOTIDE SEQUENCE</scope>
</reference>
<keyword evidence="3" id="KW-1185">Reference proteome</keyword>
<protein>
    <recommendedName>
        <fullName evidence="4">Dnase1 protein</fullName>
    </recommendedName>
</protein>
<comment type="caution">
    <text evidence="2">The sequence shown here is derived from an EMBL/GenBank/DDBJ whole genome shotgun (WGS) entry which is preliminary data.</text>
</comment>
<gene>
    <name evidence="2" type="ORF">HYALB_00005050</name>
</gene>
<name>A0A9N9LTR6_9HELO</name>
<keyword evidence="1" id="KW-0732">Signal</keyword>
<evidence type="ECO:0000256" key="1">
    <source>
        <dbReference type="SAM" id="SignalP"/>
    </source>
</evidence>
<dbReference type="AlphaFoldDB" id="A0A9N9LTR6"/>
<sequence>MQLLNTLFIAASALATLTAATKAASSTPKSPNKVHFINQDSTPRTIHFTPQIGTPSIASLSLNASGSATVPFPIGWIGNWYSVSKGRKNIPGMLGEVRFDGYAGATYFDVSAIVNPDDNEGVKMLMPMKGQKPMSGCPDFTTRCGNAYNKWDDVQTMATLEKELICFVGNGGKESDGKRGRVGRRFVEA</sequence>
<dbReference type="OrthoDB" id="3513524at2759"/>
<evidence type="ECO:0008006" key="4">
    <source>
        <dbReference type="Google" id="ProtNLM"/>
    </source>
</evidence>
<dbReference type="EMBL" id="CAJVRM010000262">
    <property type="protein sequence ID" value="CAG8978476.1"/>
    <property type="molecule type" value="Genomic_DNA"/>
</dbReference>
<proteinExistence type="predicted"/>
<dbReference type="Proteomes" id="UP000701801">
    <property type="component" value="Unassembled WGS sequence"/>
</dbReference>
<evidence type="ECO:0000313" key="3">
    <source>
        <dbReference type="Proteomes" id="UP000701801"/>
    </source>
</evidence>
<evidence type="ECO:0000313" key="2">
    <source>
        <dbReference type="EMBL" id="CAG8978476.1"/>
    </source>
</evidence>